<dbReference type="InterPro" id="IPR025580">
    <property type="entry name" value="Gp46"/>
</dbReference>
<comment type="caution">
    <text evidence="3">The sequence shown here is derived from an EMBL/GenBank/DDBJ whole genome shotgun (WGS) entry which is preliminary data.</text>
</comment>
<evidence type="ECO:0000256" key="1">
    <source>
        <dbReference type="SAM" id="Coils"/>
    </source>
</evidence>
<dbReference type="EMBL" id="JACCKS010000021">
    <property type="protein sequence ID" value="NZA39544.1"/>
    <property type="molecule type" value="Genomic_DNA"/>
</dbReference>
<feature type="compositionally biased region" description="Basic and acidic residues" evidence="2">
    <location>
        <begin position="54"/>
        <end position="66"/>
    </location>
</feature>
<evidence type="ECO:0000256" key="2">
    <source>
        <dbReference type="SAM" id="MobiDB-lite"/>
    </source>
</evidence>
<keyword evidence="1" id="KW-0175">Coiled coil</keyword>
<dbReference type="Pfam" id="PF14265">
    <property type="entry name" value="DUF4355"/>
    <property type="match status" value="1"/>
</dbReference>
<feature type="region of interest" description="Disordered" evidence="2">
    <location>
        <begin position="18"/>
        <end position="66"/>
    </location>
</feature>
<feature type="coiled-coil region" evidence="1">
    <location>
        <begin position="68"/>
        <end position="118"/>
    </location>
</feature>
<proteinExistence type="predicted"/>
<reference evidence="3 4" key="1">
    <citation type="submission" date="2020-07" db="EMBL/GenBank/DDBJ databases">
        <title>Organ Donor 1.</title>
        <authorList>
            <person name="Marsh A.J."/>
            <person name="Azcarate-Peril M.A."/>
        </authorList>
    </citation>
    <scope>NUCLEOTIDE SEQUENCE [LARGE SCALE GENOMIC DNA]</scope>
    <source>
        <strain evidence="3 4">AMC0717</strain>
    </source>
</reference>
<dbReference type="AlphaFoldDB" id="A0A1I5G858"/>
<sequence>MRKNKETKHVLKQFDLQRFAESASTTQSDGGDPDLLDSSDDKSRKSGETAPESEENKPDAKYTDEDVNRLLNRKFAEWQSKKEKELEEAKRLASMSEQEKLQHERDAMQKKLDALLQQQTLSEMSKEARRILSDKGINVDDNLLGMLVSDDADKTKKTVDSFVSLFQESIKKAVADALKGSTPKTGSTSNLTKDQILEVKSRAERQRLIKENINLFK</sequence>
<evidence type="ECO:0000313" key="3">
    <source>
        <dbReference type="EMBL" id="NZA39544.1"/>
    </source>
</evidence>
<accession>A0A1I5G858</accession>
<gene>
    <name evidence="3" type="ORF">H0N91_15760</name>
</gene>
<name>A0A1I5G858_9FIRM</name>
<dbReference type="Proteomes" id="UP000586254">
    <property type="component" value="Unassembled WGS sequence"/>
</dbReference>
<protein>
    <submittedName>
        <fullName evidence="3">DUF4355 domain-containing protein</fullName>
    </submittedName>
</protein>
<dbReference type="RefSeq" id="WP_090410825.1">
    <property type="nucleotide sequence ID" value="NZ_FOWI01000001.1"/>
</dbReference>
<evidence type="ECO:0000313" key="4">
    <source>
        <dbReference type="Proteomes" id="UP000586254"/>
    </source>
</evidence>
<organism evidence="3 4">
    <name type="scientific">Eubacterium callanderi</name>
    <dbReference type="NCBI Taxonomy" id="53442"/>
    <lineage>
        <taxon>Bacteria</taxon>
        <taxon>Bacillati</taxon>
        <taxon>Bacillota</taxon>
        <taxon>Clostridia</taxon>
        <taxon>Eubacteriales</taxon>
        <taxon>Eubacteriaceae</taxon>
        <taxon>Eubacterium</taxon>
    </lineage>
</organism>